<feature type="transmembrane region" description="Helical" evidence="1">
    <location>
        <begin position="57"/>
        <end position="76"/>
    </location>
</feature>
<dbReference type="SUPFAM" id="SSF103473">
    <property type="entry name" value="MFS general substrate transporter"/>
    <property type="match status" value="1"/>
</dbReference>
<organism evidence="2 3">
    <name type="scientific">Bacillus safensis</name>
    <dbReference type="NCBI Taxonomy" id="561879"/>
    <lineage>
        <taxon>Bacteria</taxon>
        <taxon>Bacillati</taxon>
        <taxon>Bacillota</taxon>
        <taxon>Bacilli</taxon>
        <taxon>Bacillales</taxon>
        <taxon>Bacillaceae</taxon>
        <taxon>Bacillus</taxon>
    </lineage>
</organism>
<keyword evidence="1" id="KW-1133">Transmembrane helix</keyword>
<feature type="transmembrane region" description="Helical" evidence="1">
    <location>
        <begin position="83"/>
        <end position="101"/>
    </location>
</feature>
<dbReference type="EMBL" id="AP021906">
    <property type="protein sequence ID" value="BBP91065.1"/>
    <property type="molecule type" value="Genomic_DNA"/>
</dbReference>
<evidence type="ECO:0000313" key="2">
    <source>
        <dbReference type="EMBL" id="BBP91065.1"/>
    </source>
</evidence>
<evidence type="ECO:0000313" key="3">
    <source>
        <dbReference type="Proteomes" id="UP000464658"/>
    </source>
</evidence>
<sequence length="154" mass="16793">MLKEDAKLVLRFSLTSRQIMTVYLLFSAAISVLPTAIDSLETAFAKEVLMLTDTQYGLLVSIAGAGIIAGASLNSVIVERLSVSLMLGIGSLFVAFGYLIYAFSSSLVAAAGGFFISLLFSICEYRFYDVLSNKYPRRGDGEGSQLFMLWLKPF</sequence>
<feature type="transmembrane region" description="Helical" evidence="1">
    <location>
        <begin position="107"/>
        <end position="128"/>
    </location>
</feature>
<protein>
    <recommendedName>
        <fullName evidence="4">Major facilitator superfamily (MFS) profile domain-containing protein</fullName>
    </recommendedName>
</protein>
<evidence type="ECO:0000256" key="1">
    <source>
        <dbReference type="SAM" id="Phobius"/>
    </source>
</evidence>
<keyword evidence="1" id="KW-0812">Transmembrane</keyword>
<dbReference type="AlphaFoldDB" id="A0A5S9MDU7"/>
<accession>A0A5S9MDU7</accession>
<feature type="transmembrane region" description="Helical" evidence="1">
    <location>
        <begin position="20"/>
        <end position="37"/>
    </location>
</feature>
<reference evidence="2 3" key="1">
    <citation type="submission" date="2019-12" db="EMBL/GenBank/DDBJ databases">
        <title>Full genome sequence of a Bacillus safensis strain isolated from commercially available natto in Indonesia.</title>
        <authorList>
            <person name="Yoshida M."/>
            <person name="Uomi M."/>
            <person name="Waturangi D."/>
            <person name="Ekaputri J.J."/>
            <person name="Setiamarga D.H.E."/>
        </authorList>
    </citation>
    <scope>NUCLEOTIDE SEQUENCE [LARGE SCALE GENOMIC DNA]</scope>
    <source>
        <strain evidence="2 3">IDN1</strain>
    </source>
</reference>
<dbReference type="Gene3D" id="1.20.1250.20">
    <property type="entry name" value="MFS general substrate transporter like domains"/>
    <property type="match status" value="1"/>
</dbReference>
<name>A0A5S9MDU7_BACIA</name>
<evidence type="ECO:0008006" key="4">
    <source>
        <dbReference type="Google" id="ProtNLM"/>
    </source>
</evidence>
<dbReference type="Proteomes" id="UP000464658">
    <property type="component" value="Chromosome"/>
</dbReference>
<keyword evidence="1" id="KW-0472">Membrane</keyword>
<gene>
    <name evidence="2" type="ORF">BsIDN1_46830</name>
</gene>
<proteinExistence type="predicted"/>
<dbReference type="InterPro" id="IPR036259">
    <property type="entry name" value="MFS_trans_sf"/>
</dbReference>